<evidence type="ECO:0000256" key="8">
    <source>
        <dbReference type="ARBA" id="ARBA00022679"/>
    </source>
</evidence>
<dbReference type="PANTHER" id="PTHR21403">
    <property type="entry name" value="ATP PHOSPHORIBOSYLTRANSFERASE ATP-PRTASE"/>
    <property type="match status" value="1"/>
</dbReference>
<accession>A0A1E3H6F4</accession>
<dbReference type="EMBL" id="MCRJ01000015">
    <property type="protein sequence ID" value="ODN71715.1"/>
    <property type="molecule type" value="Genomic_DNA"/>
</dbReference>
<dbReference type="Proteomes" id="UP000094622">
    <property type="component" value="Unassembled WGS sequence"/>
</dbReference>
<keyword evidence="6" id="KW-0028">Amino-acid biosynthesis</keyword>
<dbReference type="PANTHER" id="PTHR21403:SF8">
    <property type="entry name" value="ATP PHOSPHORIBOSYLTRANSFERASE"/>
    <property type="match status" value="1"/>
</dbReference>
<dbReference type="GO" id="GO:0005737">
    <property type="term" value="C:cytoplasm"/>
    <property type="evidence" value="ECO:0007669"/>
    <property type="project" value="InterPro"/>
</dbReference>
<keyword evidence="14" id="KW-1185">Reference proteome</keyword>
<evidence type="ECO:0000313" key="13">
    <source>
        <dbReference type="EMBL" id="ODN71715.1"/>
    </source>
</evidence>
<dbReference type="AlphaFoldDB" id="A0A1E3H6F4"/>
<dbReference type="Pfam" id="PF01634">
    <property type="entry name" value="HisG"/>
    <property type="match status" value="1"/>
</dbReference>
<comment type="catalytic activity">
    <reaction evidence="1">
        <text>1-(5-phospho-beta-D-ribosyl)-ATP + diphosphate = 5-phospho-alpha-D-ribose 1-diphosphate + ATP</text>
        <dbReference type="Rhea" id="RHEA:18473"/>
        <dbReference type="ChEBI" id="CHEBI:30616"/>
        <dbReference type="ChEBI" id="CHEBI:33019"/>
        <dbReference type="ChEBI" id="CHEBI:58017"/>
        <dbReference type="ChEBI" id="CHEBI:73183"/>
        <dbReference type="EC" id="2.4.2.17"/>
    </reaction>
</comment>
<comment type="function">
    <text evidence="10">Catalyzes the condensation of ATP and 5-phosphoribose 1-diphosphate to form N'-(5'-phosphoribosyl)-ATP (PR-ATP). Has a crucial role in the pathway because the rate of histidine biosynthesis seems to be controlled primarily by regulation of HisG enzymatic activity.</text>
</comment>
<dbReference type="InterPro" id="IPR018198">
    <property type="entry name" value="ATP_PRibTrfase_CS"/>
</dbReference>
<dbReference type="InterPro" id="IPR001348">
    <property type="entry name" value="ATP_PRibTrfase_HisG"/>
</dbReference>
<dbReference type="SUPFAM" id="SSF53850">
    <property type="entry name" value="Periplasmic binding protein-like II"/>
    <property type="match status" value="1"/>
</dbReference>
<evidence type="ECO:0000256" key="7">
    <source>
        <dbReference type="ARBA" id="ARBA00022676"/>
    </source>
</evidence>
<organism evidence="13 14">
    <name type="scientific">Methylobrevis pamukkalensis</name>
    <dbReference type="NCBI Taxonomy" id="1439726"/>
    <lineage>
        <taxon>Bacteria</taxon>
        <taxon>Pseudomonadati</taxon>
        <taxon>Pseudomonadota</taxon>
        <taxon>Alphaproteobacteria</taxon>
        <taxon>Hyphomicrobiales</taxon>
        <taxon>Pleomorphomonadaceae</taxon>
        <taxon>Methylobrevis</taxon>
    </lineage>
</organism>
<evidence type="ECO:0000256" key="9">
    <source>
        <dbReference type="ARBA" id="ARBA00023102"/>
    </source>
</evidence>
<evidence type="ECO:0000256" key="2">
    <source>
        <dbReference type="ARBA" id="ARBA00004667"/>
    </source>
</evidence>
<proteinExistence type="inferred from homology"/>
<feature type="domain" description="ATP phosphoribosyltransferase catalytic" evidence="12">
    <location>
        <begin position="61"/>
        <end position="249"/>
    </location>
</feature>
<dbReference type="Gene3D" id="3.40.190.10">
    <property type="entry name" value="Periplasmic binding protein-like II"/>
    <property type="match status" value="2"/>
</dbReference>
<dbReference type="OrthoDB" id="9806435at2"/>
<dbReference type="PATRIC" id="fig|1439726.3.peg.1000"/>
<dbReference type="UniPathway" id="UPA00031">
    <property type="reaction ID" value="UER00006"/>
</dbReference>
<evidence type="ECO:0000256" key="3">
    <source>
        <dbReference type="ARBA" id="ARBA00009489"/>
    </source>
</evidence>
<evidence type="ECO:0000259" key="12">
    <source>
        <dbReference type="Pfam" id="PF01634"/>
    </source>
</evidence>
<comment type="similarity">
    <text evidence="3">Belongs to the ATP phosphoribosyltransferase family. Short subfamily.</text>
</comment>
<dbReference type="RefSeq" id="WP_069305998.1">
    <property type="nucleotide sequence ID" value="NZ_MCRJ01000015.1"/>
</dbReference>
<evidence type="ECO:0000256" key="10">
    <source>
        <dbReference type="ARBA" id="ARBA00024861"/>
    </source>
</evidence>
<evidence type="ECO:0000256" key="1">
    <source>
        <dbReference type="ARBA" id="ARBA00000915"/>
    </source>
</evidence>
<sequence length="340" mass="35862">MTSPAGDAPLIVAVPSKGRLQEQTLAFFERSGLVIRQARGSRDYFGTIAGVPGAEVQFRSASEIAREVGAGNVHLAVTGLDLLHETLGAAQEELAPGARLDDTAPAPAHLVTKLGFGHANVVVAVPQAWLDVVSMADLADVAARFRLKHHRPMRVATKYVSLTRRFLTGHGVSDYLIVESPGATEGAPAAGTAELIVDITSTGRTLADNGLKVVDDATMMRSEACLVAATGAAWSQTARVAARTMLTRIAADARARGVRRIEASVAGADRFAAIAANRFGATLPLPVEGDRLVLLCPAKAIHDLASWLIEEGARTVAVSSVDYVFEAENRLYDALARRIG</sequence>
<keyword evidence="8 13" id="KW-0808">Transferase</keyword>
<dbReference type="EC" id="2.4.2.17" evidence="4 11"/>
<evidence type="ECO:0000256" key="11">
    <source>
        <dbReference type="NCBIfam" id="TIGR00070"/>
    </source>
</evidence>
<keyword evidence="7 13" id="KW-0328">Glycosyltransferase</keyword>
<name>A0A1E3H6F4_9HYPH</name>
<protein>
    <recommendedName>
        <fullName evidence="5 11">ATP phosphoribosyltransferase</fullName>
        <ecNumber evidence="4 11">2.4.2.17</ecNumber>
    </recommendedName>
</protein>
<dbReference type="PROSITE" id="PS01316">
    <property type="entry name" value="ATP_P_PHORIBOSYLTR"/>
    <property type="match status" value="1"/>
</dbReference>
<dbReference type="GO" id="GO:0003879">
    <property type="term" value="F:ATP phosphoribosyltransferase activity"/>
    <property type="evidence" value="ECO:0007669"/>
    <property type="project" value="UniProtKB-UniRule"/>
</dbReference>
<reference evidence="13 14" key="1">
    <citation type="submission" date="2016-07" db="EMBL/GenBank/DDBJ databases">
        <title>Draft Genome Sequence of Methylobrevis pamukkalensis PK2.</title>
        <authorList>
            <person name="Vasilenko O.V."/>
            <person name="Doronina N.V."/>
            <person name="Shmareva M.N."/>
            <person name="Tarlachkov S.V."/>
            <person name="Mustakhimov I."/>
            <person name="Trotsenko Y.A."/>
        </authorList>
    </citation>
    <scope>NUCLEOTIDE SEQUENCE [LARGE SCALE GENOMIC DNA]</scope>
    <source>
        <strain evidence="13 14">PK2</strain>
    </source>
</reference>
<comment type="caution">
    <text evidence="13">The sequence shown here is derived from an EMBL/GenBank/DDBJ whole genome shotgun (WGS) entry which is preliminary data.</text>
</comment>
<dbReference type="NCBIfam" id="TIGR00070">
    <property type="entry name" value="hisG"/>
    <property type="match status" value="1"/>
</dbReference>
<gene>
    <name evidence="13" type="primary">hisG</name>
    <name evidence="13" type="ORF">A6302_00959</name>
</gene>
<evidence type="ECO:0000313" key="14">
    <source>
        <dbReference type="Proteomes" id="UP000094622"/>
    </source>
</evidence>
<keyword evidence="9" id="KW-0368">Histidine biosynthesis</keyword>
<dbReference type="GO" id="GO:0000105">
    <property type="term" value="P:L-histidine biosynthetic process"/>
    <property type="evidence" value="ECO:0007669"/>
    <property type="project" value="UniProtKB-UniRule"/>
</dbReference>
<comment type="pathway">
    <text evidence="2">Amino-acid biosynthesis; L-histidine biosynthesis; L-histidine from 5-phospho-alpha-D-ribose 1-diphosphate: step 1/9.</text>
</comment>
<dbReference type="InterPro" id="IPR013820">
    <property type="entry name" value="ATP_PRibTrfase_cat"/>
</dbReference>
<evidence type="ECO:0000256" key="6">
    <source>
        <dbReference type="ARBA" id="ARBA00022605"/>
    </source>
</evidence>
<evidence type="ECO:0000256" key="4">
    <source>
        <dbReference type="ARBA" id="ARBA00011946"/>
    </source>
</evidence>
<evidence type="ECO:0000256" key="5">
    <source>
        <dbReference type="ARBA" id="ARBA00020998"/>
    </source>
</evidence>